<name>D2VZK6_NAEGR</name>
<feature type="transmembrane region" description="Helical" evidence="2">
    <location>
        <begin position="52"/>
        <end position="80"/>
    </location>
</feature>
<feature type="compositionally biased region" description="Low complexity" evidence="1">
    <location>
        <begin position="468"/>
        <end position="486"/>
    </location>
</feature>
<feature type="region of interest" description="Disordered" evidence="1">
    <location>
        <begin position="428"/>
        <end position="487"/>
    </location>
</feature>
<keyword evidence="2" id="KW-0812">Transmembrane</keyword>
<dbReference type="OrthoDB" id="2498029at2759"/>
<sequence length="1646" mass="187987">MQDIELRDGIKASGSVHQEGPIQLQQHTSPVLTKVEIQQISPPRNKSILSKVLCGLCITFVVCLLILVFLVIAVFLIAWFGGGAFLWDFAFKPDKESDCFKAMRDSRPWNYTLVDIVDYCEPIAENINTTEYFAPYFIPSVSNLIETVTFKSRDPDWVATGKGNIVGTFIPQPSINSNSKFIIVIHGIRTCRFTYASLEPASMLYRKGYNLLLIDLRNHGDSDDYDKNPYGSFGYYEHRDVLGALDYLTKRFTFLDTQTPDVSLFGSSMGGATAIVTFAKEKRFKLLFTDSAPCDVYKTLFTNAVSVTGSESFAQTAILSTKSVALVKGNMGFPPFPLDPETLMKEVDLSGDRRVFFFQTSGDWIVPDYNMQICVDAARGAATKQNLNPDEKVKSYMHTVQYPTGVPTSRFYCANHLVSMFNNATIESSTTPTTTAGLPSSTSTTSTVDQMDKDQQQEFPQEDESLKSTSNNNNLINSSTSSNTTIEGKLNGISSEINQSLLSDDLMNSITSTSTSTDEIVIDKPSSELTESNATTNTPTNTRPKSRRKRISTYVVGQERSNLFLVVRDDLILNKTCIELVEFPIVKSSKQGMNEITNADRKVLYIHHSKMKCLYASINPQRNLLAFTHFYKASNNQLYYEIFIVEINSLFNKEWNAENVVKFQEQQNRFIFRPPQTSMHVFQCIQFIHPPQVDLNSDNSITESKNTLPVDNKNCRFLFVTEKESIKMFNIVFSESSSSIFSSLFKKNQSSKIVESIGELVIFAKNFIWWQYDPVRSLLYYMTILKDSSSTNENSEPELLKTMCNLRCASISEKKPNQILECTIPVTFQRSILERSIYTHEKIRLPWRTGPSSFDSNTTFQIVRLENNCLCLCQQQAKYSSNIPDNFIDVAIFILHHKKKMHFSIPLPADGKSSTSHPRVFFGSCRDTVIVYIPGWYLQIVDCSKDHEPWPLMNFIGSDTVPFLDNESTSVIDRKSEQDVVSLFSGSSSGGYILDLNRGLLFKYDFNFDNMLNWLVNLKKEQSSMYNPTNMYSAPNIRKTTIQFLHLAITHFKNNIFTERTIRAFCEPFPVNGCDSRCKHTTLVDDEVLFMEYLIGAGYMELASNISASTSYTASILTNSSSSSIADKEFLRYIPISLLECGENSQYLDDYSYDQSFVTTKIGNTMGNNIFTKTFDSIVRTIPYPRENTECSLDLIKQVKSQLASSPKFIPLAVYLAHHKNHILTPPSPSVERQSNNINGKYFEEKNTYFQKKWFNSIFSSPKSSEKEDDSYYEDTPEDSELDAEKLRVRQTKKIDFYSEKSKTDFIDVLSNFLLVNSQLIPIDLQEYTSAGPTKATRMKTILDYTSSLFQLSQYLFTTLTQILHTFHQKQRHFNQGKCTEVYPMWYFHLLQKLHVSLEETNFPSPSGFLEHFATVGVHVLPLNNLIQYINREMFIVTDNVIHEVMKKSQQQTSEKEKKAWCSLMRSLIQKLKDRENRDVFHYERMLSCMLNQPSSENTVQNILINYYHSLLVEQIDTVKIPNPKNSNVTPLDCIQFLEEFKLQREENPSESLFTSFLPLSYYLLSIKSLNGTLLPKPTLLRMSHMNSFDSSDSDDNTTNEISSPRMNTNFYSLVQGIEYCFEGDQDAYIYFLKKKTEKVLNTTFF</sequence>
<feature type="region of interest" description="Disordered" evidence="1">
    <location>
        <begin position="1261"/>
        <end position="1280"/>
    </location>
</feature>
<dbReference type="InParanoid" id="D2VZK6"/>
<evidence type="ECO:0000259" key="3">
    <source>
        <dbReference type="Pfam" id="PF14959"/>
    </source>
</evidence>
<dbReference type="KEGG" id="ngr:NAEGRDRAFT_74522"/>
<proteinExistence type="predicted"/>
<evidence type="ECO:0000256" key="1">
    <source>
        <dbReference type="SAM" id="MobiDB-lite"/>
    </source>
</evidence>
<dbReference type="PANTHER" id="PTHR13630:SF1">
    <property type="entry name" value="GAMMA-SECRETASE-ACTIVATING PROTEIN"/>
    <property type="match status" value="1"/>
</dbReference>
<keyword evidence="2" id="KW-1133">Transmembrane helix</keyword>
<evidence type="ECO:0000313" key="5">
    <source>
        <dbReference type="Proteomes" id="UP000006671"/>
    </source>
</evidence>
<dbReference type="GeneID" id="8857592"/>
<dbReference type="InterPro" id="IPR026172">
    <property type="entry name" value="GSAP_fam"/>
</dbReference>
<dbReference type="PANTHER" id="PTHR13630">
    <property type="entry name" value="GAMMA-SECRETASE-ACTIVATING PROTEIN"/>
    <property type="match status" value="1"/>
</dbReference>
<feature type="compositionally biased region" description="Acidic residues" evidence="1">
    <location>
        <begin position="1267"/>
        <end position="1280"/>
    </location>
</feature>
<dbReference type="GO" id="GO:0005802">
    <property type="term" value="C:trans-Golgi network"/>
    <property type="evidence" value="ECO:0007669"/>
    <property type="project" value="TreeGrafter"/>
</dbReference>
<dbReference type="Gene3D" id="3.40.50.1820">
    <property type="entry name" value="alpha/beta hydrolase"/>
    <property type="match status" value="1"/>
</dbReference>
<keyword evidence="2" id="KW-0472">Membrane</keyword>
<dbReference type="RefSeq" id="XP_002670417.1">
    <property type="nucleotide sequence ID" value="XM_002670371.1"/>
</dbReference>
<feature type="compositionally biased region" description="Low complexity" evidence="1">
    <location>
        <begin position="428"/>
        <end position="447"/>
    </location>
</feature>
<gene>
    <name evidence="4" type="ORF">NAEGRDRAFT_74522</name>
</gene>
<dbReference type="Proteomes" id="UP000006671">
    <property type="component" value="Unassembled WGS sequence"/>
</dbReference>
<evidence type="ECO:0000256" key="2">
    <source>
        <dbReference type="SAM" id="Phobius"/>
    </source>
</evidence>
<dbReference type="EMBL" id="GG738915">
    <property type="protein sequence ID" value="EFC37673.1"/>
    <property type="molecule type" value="Genomic_DNA"/>
</dbReference>
<dbReference type="OMA" id="HEPWPLM"/>
<feature type="domain" description="Gamma-secretase-activating protein C-terminal" evidence="3">
    <location>
        <begin position="1351"/>
        <end position="1460"/>
    </location>
</feature>
<organism evidence="5">
    <name type="scientific">Naegleria gruberi</name>
    <name type="common">Amoeba</name>
    <dbReference type="NCBI Taxonomy" id="5762"/>
    <lineage>
        <taxon>Eukaryota</taxon>
        <taxon>Discoba</taxon>
        <taxon>Heterolobosea</taxon>
        <taxon>Tetramitia</taxon>
        <taxon>Eutetramitia</taxon>
        <taxon>Vahlkampfiidae</taxon>
        <taxon>Naegleria</taxon>
    </lineage>
</organism>
<dbReference type="Pfam" id="PF14959">
    <property type="entry name" value="GSAP-16"/>
    <property type="match status" value="1"/>
</dbReference>
<feature type="region of interest" description="Disordered" evidence="1">
    <location>
        <begin position="524"/>
        <end position="549"/>
    </location>
</feature>
<dbReference type="GO" id="GO:1902004">
    <property type="term" value="P:positive regulation of amyloid-beta formation"/>
    <property type="evidence" value="ECO:0007669"/>
    <property type="project" value="TreeGrafter"/>
</dbReference>
<protein>
    <submittedName>
        <fullName evidence="4">Predicted protein</fullName>
    </submittedName>
</protein>
<dbReference type="InterPro" id="IPR028010">
    <property type="entry name" value="GSAP_C_dom"/>
</dbReference>
<reference evidence="4 5" key="1">
    <citation type="journal article" date="2010" name="Cell">
        <title>The genome of Naegleria gruberi illuminates early eukaryotic versatility.</title>
        <authorList>
            <person name="Fritz-Laylin L.K."/>
            <person name="Prochnik S.E."/>
            <person name="Ginger M.L."/>
            <person name="Dacks J.B."/>
            <person name="Carpenter M.L."/>
            <person name="Field M.C."/>
            <person name="Kuo A."/>
            <person name="Paredez A."/>
            <person name="Chapman J."/>
            <person name="Pham J."/>
            <person name="Shu S."/>
            <person name="Neupane R."/>
            <person name="Cipriano M."/>
            <person name="Mancuso J."/>
            <person name="Tu H."/>
            <person name="Salamov A."/>
            <person name="Lindquist E."/>
            <person name="Shapiro H."/>
            <person name="Lucas S."/>
            <person name="Grigoriev I.V."/>
            <person name="Cande W.Z."/>
            <person name="Fulton C."/>
            <person name="Rokhsar D.S."/>
            <person name="Dawson S.C."/>
        </authorList>
    </citation>
    <scope>NUCLEOTIDE SEQUENCE [LARGE SCALE GENOMIC DNA]</scope>
    <source>
        <strain evidence="4 5">NEG-M</strain>
    </source>
</reference>
<accession>D2VZK6</accession>
<dbReference type="InterPro" id="IPR029058">
    <property type="entry name" value="AB_hydrolase_fold"/>
</dbReference>
<evidence type="ECO:0000313" key="4">
    <source>
        <dbReference type="EMBL" id="EFC37673.1"/>
    </source>
</evidence>
<keyword evidence="5" id="KW-1185">Reference proteome</keyword>
<dbReference type="VEuPathDB" id="AmoebaDB:NAEGRDRAFT_74522"/>
<dbReference type="SUPFAM" id="SSF53474">
    <property type="entry name" value="alpha/beta-Hydrolases"/>
    <property type="match status" value="1"/>
</dbReference>